<accession>A0A7N0T9G0</accession>
<evidence type="ECO:0000313" key="2">
    <source>
        <dbReference type="Proteomes" id="UP000594263"/>
    </source>
</evidence>
<protein>
    <submittedName>
        <fullName evidence="1">Uncharacterized protein</fullName>
    </submittedName>
</protein>
<proteinExistence type="predicted"/>
<dbReference type="AlphaFoldDB" id="A0A7N0T9G0"/>
<name>A0A7N0T9G0_KALFE</name>
<keyword evidence="2" id="KW-1185">Reference proteome</keyword>
<dbReference type="EnsemblPlants" id="Kaladp0026s0014.1.v1.1">
    <property type="protein sequence ID" value="Kaladp0026s0014.1.v1.1.CDS.1"/>
    <property type="gene ID" value="Kaladp0026s0014.v1.1"/>
</dbReference>
<dbReference type="Gramene" id="Kaladp0026s0014.1.v1.1">
    <property type="protein sequence ID" value="Kaladp0026s0014.1.v1.1.CDS.1"/>
    <property type="gene ID" value="Kaladp0026s0014.v1.1"/>
</dbReference>
<dbReference type="Proteomes" id="UP000594263">
    <property type="component" value="Unplaced"/>
</dbReference>
<sequence>MGHLGRAWMAASVAIVNGQGVGKKVDPRWVAGAIRSDVKQLMAREERSRQGGGDESVKQVMLLNSWV</sequence>
<evidence type="ECO:0000313" key="1">
    <source>
        <dbReference type="EnsemblPlants" id="Kaladp0026s0014.1.v1.1.CDS.1"/>
    </source>
</evidence>
<reference evidence="1" key="1">
    <citation type="submission" date="2021-01" db="UniProtKB">
        <authorList>
            <consortium name="EnsemblPlants"/>
        </authorList>
    </citation>
    <scope>IDENTIFICATION</scope>
</reference>
<organism evidence="1 2">
    <name type="scientific">Kalanchoe fedtschenkoi</name>
    <name type="common">Lavender scallops</name>
    <name type="synonym">South American air plant</name>
    <dbReference type="NCBI Taxonomy" id="63787"/>
    <lineage>
        <taxon>Eukaryota</taxon>
        <taxon>Viridiplantae</taxon>
        <taxon>Streptophyta</taxon>
        <taxon>Embryophyta</taxon>
        <taxon>Tracheophyta</taxon>
        <taxon>Spermatophyta</taxon>
        <taxon>Magnoliopsida</taxon>
        <taxon>eudicotyledons</taxon>
        <taxon>Gunneridae</taxon>
        <taxon>Pentapetalae</taxon>
        <taxon>Saxifragales</taxon>
        <taxon>Crassulaceae</taxon>
        <taxon>Kalanchoe</taxon>
    </lineage>
</organism>